<evidence type="ECO:0000313" key="2">
    <source>
        <dbReference type="EMBL" id="KAE9298914.1"/>
    </source>
</evidence>
<gene>
    <name evidence="2" type="ORF">PF008_g23382</name>
</gene>
<sequence length="51" mass="5601">MANFTFFATILLVVGAIQLVQADDVAQDFVSFDPTEGSGFMNTTLEERCCH</sequence>
<name>A0A6G0QQY9_9STRA</name>
<proteinExistence type="predicted"/>
<evidence type="ECO:0008006" key="4">
    <source>
        <dbReference type="Google" id="ProtNLM"/>
    </source>
</evidence>
<organism evidence="2 3">
    <name type="scientific">Phytophthora fragariae</name>
    <dbReference type="NCBI Taxonomy" id="53985"/>
    <lineage>
        <taxon>Eukaryota</taxon>
        <taxon>Sar</taxon>
        <taxon>Stramenopiles</taxon>
        <taxon>Oomycota</taxon>
        <taxon>Peronosporomycetes</taxon>
        <taxon>Peronosporales</taxon>
        <taxon>Peronosporaceae</taxon>
        <taxon>Phytophthora</taxon>
    </lineage>
</organism>
<evidence type="ECO:0000313" key="3">
    <source>
        <dbReference type="Proteomes" id="UP000486351"/>
    </source>
</evidence>
<feature type="signal peptide" evidence="1">
    <location>
        <begin position="1"/>
        <end position="22"/>
    </location>
</feature>
<keyword evidence="1" id="KW-0732">Signal</keyword>
<dbReference type="Proteomes" id="UP000486351">
    <property type="component" value="Unassembled WGS sequence"/>
</dbReference>
<feature type="chain" id="PRO_5026133017" description="RxLR effector protein" evidence="1">
    <location>
        <begin position="23"/>
        <end position="51"/>
    </location>
</feature>
<protein>
    <recommendedName>
        <fullName evidence="4">RxLR effector protein</fullName>
    </recommendedName>
</protein>
<evidence type="ECO:0000256" key="1">
    <source>
        <dbReference type="SAM" id="SignalP"/>
    </source>
</evidence>
<comment type="caution">
    <text evidence="2">The sequence shown here is derived from an EMBL/GenBank/DDBJ whole genome shotgun (WGS) entry which is preliminary data.</text>
</comment>
<reference evidence="2 3" key="1">
    <citation type="submission" date="2018-09" db="EMBL/GenBank/DDBJ databases">
        <title>Genomic investigation of the strawberry pathogen Phytophthora fragariae indicates pathogenicity is determined by transcriptional variation in three key races.</title>
        <authorList>
            <person name="Adams T.M."/>
            <person name="Armitage A.D."/>
            <person name="Sobczyk M.K."/>
            <person name="Bates H.J."/>
            <person name="Dunwell J.M."/>
            <person name="Nellist C.F."/>
            <person name="Harrison R.J."/>
        </authorList>
    </citation>
    <scope>NUCLEOTIDE SEQUENCE [LARGE SCALE GENOMIC DNA]</scope>
    <source>
        <strain evidence="2 3">NOV-77</strain>
    </source>
</reference>
<dbReference type="AlphaFoldDB" id="A0A6G0QQY9"/>
<accession>A0A6G0QQY9</accession>
<dbReference type="EMBL" id="QXFY01002343">
    <property type="protein sequence ID" value="KAE9298914.1"/>
    <property type="molecule type" value="Genomic_DNA"/>
</dbReference>